<dbReference type="Pfam" id="PF00244">
    <property type="entry name" value="14-3-3"/>
    <property type="match status" value="1"/>
</dbReference>
<name>A0A835K5H0_9ROSI</name>
<evidence type="ECO:0000313" key="4">
    <source>
        <dbReference type="Proteomes" id="UP000657918"/>
    </source>
</evidence>
<dbReference type="InterPro" id="IPR036815">
    <property type="entry name" value="14-3-3_dom_sf"/>
</dbReference>
<dbReference type="EMBL" id="JADGMS010000005">
    <property type="protein sequence ID" value="KAF9682353.1"/>
    <property type="molecule type" value="Genomic_DNA"/>
</dbReference>
<accession>A0A835K5H0</accession>
<comment type="caution">
    <text evidence="3">The sequence shown here is derived from an EMBL/GenBank/DDBJ whole genome shotgun (WGS) entry which is preliminary data.</text>
</comment>
<organism evidence="3 4">
    <name type="scientific">Salix dunnii</name>
    <dbReference type="NCBI Taxonomy" id="1413687"/>
    <lineage>
        <taxon>Eukaryota</taxon>
        <taxon>Viridiplantae</taxon>
        <taxon>Streptophyta</taxon>
        <taxon>Embryophyta</taxon>
        <taxon>Tracheophyta</taxon>
        <taxon>Spermatophyta</taxon>
        <taxon>Magnoliopsida</taxon>
        <taxon>eudicotyledons</taxon>
        <taxon>Gunneridae</taxon>
        <taxon>Pentapetalae</taxon>
        <taxon>rosids</taxon>
        <taxon>fabids</taxon>
        <taxon>Malpighiales</taxon>
        <taxon>Salicaceae</taxon>
        <taxon>Saliceae</taxon>
        <taxon>Salix</taxon>
    </lineage>
</organism>
<dbReference type="SUPFAM" id="SSF48445">
    <property type="entry name" value="14-3-3 protein"/>
    <property type="match status" value="1"/>
</dbReference>
<dbReference type="PRINTS" id="PR00305">
    <property type="entry name" value="1433ZETA"/>
</dbReference>
<evidence type="ECO:0000259" key="2">
    <source>
        <dbReference type="Pfam" id="PF00244"/>
    </source>
</evidence>
<dbReference type="AlphaFoldDB" id="A0A835K5H0"/>
<comment type="similarity">
    <text evidence="1">Belongs to the 14-3-3 family.</text>
</comment>
<dbReference type="OrthoDB" id="1625277at2759"/>
<keyword evidence="4" id="KW-1185">Reference proteome</keyword>
<dbReference type="Gene3D" id="1.20.190.20">
    <property type="entry name" value="14-3-3 domain"/>
    <property type="match status" value="1"/>
</dbReference>
<protein>
    <recommendedName>
        <fullName evidence="2">14-3-3 domain-containing protein</fullName>
    </recommendedName>
</protein>
<sequence length="78" mass="9034">MIRDYKDKIETELSLICNGILKVLDSRVILAAKAGDLKFFYLKMKGDYHRYLAELKTGAERKRLLRVLSMVTNMLVVL</sequence>
<feature type="domain" description="14-3-3" evidence="2">
    <location>
        <begin position="1"/>
        <end position="64"/>
    </location>
</feature>
<dbReference type="InterPro" id="IPR000308">
    <property type="entry name" value="14-3-3"/>
</dbReference>
<dbReference type="PANTHER" id="PTHR18860">
    <property type="entry name" value="14-3-3 PROTEIN"/>
    <property type="match status" value="1"/>
</dbReference>
<dbReference type="Proteomes" id="UP000657918">
    <property type="component" value="Unassembled WGS sequence"/>
</dbReference>
<reference evidence="3 4" key="1">
    <citation type="submission" date="2020-10" db="EMBL/GenBank/DDBJ databases">
        <title>Plant Genome Project.</title>
        <authorList>
            <person name="Zhang R.-G."/>
        </authorList>
    </citation>
    <scope>NUCLEOTIDE SEQUENCE [LARGE SCALE GENOMIC DNA]</scope>
    <source>
        <strain evidence="3">FAFU-HL-1</strain>
        <tissue evidence="3">Leaf</tissue>
    </source>
</reference>
<proteinExistence type="inferred from homology"/>
<gene>
    <name evidence="3" type="ORF">SADUNF_Sadunf05G0100200</name>
</gene>
<evidence type="ECO:0000313" key="3">
    <source>
        <dbReference type="EMBL" id="KAF9682353.1"/>
    </source>
</evidence>
<evidence type="ECO:0000256" key="1">
    <source>
        <dbReference type="ARBA" id="ARBA00006141"/>
    </source>
</evidence>
<dbReference type="InterPro" id="IPR023410">
    <property type="entry name" value="14-3-3_domain"/>
</dbReference>